<dbReference type="GO" id="GO:0005811">
    <property type="term" value="C:lipid droplet"/>
    <property type="evidence" value="ECO:0007669"/>
    <property type="project" value="UniProtKB-SubCell"/>
</dbReference>
<evidence type="ECO:0000256" key="3">
    <source>
        <dbReference type="ARBA" id="ARBA00019242"/>
    </source>
</evidence>
<dbReference type="SUPFAM" id="SSF53474">
    <property type="entry name" value="alpha/beta-Hydrolases"/>
    <property type="match status" value="1"/>
</dbReference>
<evidence type="ECO:0000256" key="2">
    <source>
        <dbReference type="ARBA" id="ARBA00008300"/>
    </source>
</evidence>
<organism evidence="9 10">
    <name type="scientific">Pocillopora damicornis</name>
    <name type="common">Cauliflower coral</name>
    <name type="synonym">Millepora damicornis</name>
    <dbReference type="NCBI Taxonomy" id="46731"/>
    <lineage>
        <taxon>Eukaryota</taxon>
        <taxon>Metazoa</taxon>
        <taxon>Cnidaria</taxon>
        <taxon>Anthozoa</taxon>
        <taxon>Hexacorallia</taxon>
        <taxon>Scleractinia</taxon>
        <taxon>Astrocoeniina</taxon>
        <taxon>Pocilloporidae</taxon>
        <taxon>Pocillopora</taxon>
    </lineage>
</organism>
<evidence type="ECO:0000256" key="8">
    <source>
        <dbReference type="ARBA" id="ARBA00049527"/>
    </source>
</evidence>
<gene>
    <name evidence="9" type="ORF">pdam_00011784</name>
</gene>
<evidence type="ECO:0000313" key="9">
    <source>
        <dbReference type="EMBL" id="RMX47748.1"/>
    </source>
</evidence>
<evidence type="ECO:0000256" key="4">
    <source>
        <dbReference type="ARBA" id="ARBA00022677"/>
    </source>
</evidence>
<evidence type="ECO:0000313" key="10">
    <source>
        <dbReference type="Proteomes" id="UP000275408"/>
    </source>
</evidence>
<evidence type="ECO:0000256" key="7">
    <source>
        <dbReference type="ARBA" id="ARBA00039150"/>
    </source>
</evidence>
<keyword evidence="5" id="KW-0378">Hydrolase</keyword>
<dbReference type="OrthoDB" id="448051at2759"/>
<keyword evidence="4" id="KW-0551">Lipid droplet</keyword>
<dbReference type="PANTHER" id="PTHR13390">
    <property type="entry name" value="LIPASE"/>
    <property type="match status" value="1"/>
</dbReference>
<dbReference type="EC" id="3.1.1.13" evidence="7"/>
<dbReference type="PANTHER" id="PTHR13390:SF0">
    <property type="entry name" value="LIPID DROPLET-ASSOCIATED HYDROLASE"/>
    <property type="match status" value="1"/>
</dbReference>
<comment type="catalytic activity">
    <reaction evidence="8">
        <text>a cholesterol ester + H2O = cholesterol + a fatty acid + H(+)</text>
        <dbReference type="Rhea" id="RHEA:36403"/>
        <dbReference type="ChEBI" id="CHEBI:15377"/>
        <dbReference type="ChEBI" id="CHEBI:15378"/>
        <dbReference type="ChEBI" id="CHEBI:16113"/>
        <dbReference type="ChEBI" id="CHEBI:17002"/>
        <dbReference type="ChEBI" id="CHEBI:28868"/>
        <dbReference type="EC" id="3.1.1.13"/>
    </reaction>
    <physiologicalReaction direction="left-to-right" evidence="8">
        <dbReference type="Rhea" id="RHEA:36404"/>
    </physiologicalReaction>
</comment>
<dbReference type="Pfam" id="PF10230">
    <property type="entry name" value="LIDHydrolase"/>
    <property type="match status" value="1"/>
</dbReference>
<dbReference type="Gene3D" id="3.40.50.1820">
    <property type="entry name" value="alpha/beta hydrolase"/>
    <property type="match status" value="1"/>
</dbReference>
<comment type="similarity">
    <text evidence="2">Belongs to the AB hydrolase superfamily. LDAH family.</text>
</comment>
<dbReference type="GO" id="GO:0004771">
    <property type="term" value="F:sterol ester esterase activity"/>
    <property type="evidence" value="ECO:0007669"/>
    <property type="project" value="UniProtKB-EC"/>
</dbReference>
<evidence type="ECO:0000256" key="5">
    <source>
        <dbReference type="ARBA" id="ARBA00022801"/>
    </source>
</evidence>
<name>A0A3M6U2N6_POCDA</name>
<comment type="caution">
    <text evidence="9">The sequence shown here is derived from an EMBL/GenBank/DDBJ whole genome shotgun (WGS) entry which is preliminary data.</text>
</comment>
<dbReference type="InterPro" id="IPR029058">
    <property type="entry name" value="AB_hydrolase_fold"/>
</dbReference>
<dbReference type="GO" id="GO:0019915">
    <property type="term" value="P:lipid storage"/>
    <property type="evidence" value="ECO:0007669"/>
    <property type="project" value="InterPro"/>
</dbReference>
<reference evidence="9 10" key="1">
    <citation type="journal article" date="2018" name="Sci. Rep.">
        <title>Comparative analysis of the Pocillopora damicornis genome highlights role of immune system in coral evolution.</title>
        <authorList>
            <person name="Cunning R."/>
            <person name="Bay R.A."/>
            <person name="Gillette P."/>
            <person name="Baker A.C."/>
            <person name="Traylor-Knowles N."/>
        </authorList>
    </citation>
    <scope>NUCLEOTIDE SEQUENCE [LARGE SCALE GENOMIC DNA]</scope>
    <source>
        <strain evidence="9">RSMAS</strain>
        <tissue evidence="9">Whole animal</tissue>
    </source>
</reference>
<dbReference type="AlphaFoldDB" id="A0A3M6U2N6"/>
<sequence length="350" mass="40210">MRVLKLSYLSTSKRNCLQGKELHFAGGKMNNNPVKHEIALINGVATRISSAMSTEENICIVVIPGNPGGIGFYDIFISTIFQAGKGKYSVYGVSHAGHAPVDEPTGPCRWKSKQWDQPDLPSSFSLTDQIEHKLAFLAYYIPAHCRVILIGHSIGAYIALEMLKRYHNKDKILKCVLLFPTIEQVDSAPSGKMWKFICHYLHWPFLMGTVLVSFLPSFLQRWSINWWMYLNKVENKESIMEAAQSMLNYRTVDNVLEIGRQLVTIRELDNDCIRANLDKLVFFYGLGDPWVPQNYYEAMKERFPDGDIKLSRDKDIRHAFVLDTSEKVAKMVWEWIEEYLRDLEEAESIC</sequence>
<dbReference type="Proteomes" id="UP000275408">
    <property type="component" value="Unassembled WGS sequence"/>
</dbReference>
<dbReference type="OMA" id="NDCIRAN"/>
<evidence type="ECO:0000256" key="6">
    <source>
        <dbReference type="ARBA" id="ARBA00031924"/>
    </source>
</evidence>
<comment type="subcellular location">
    <subcellularLocation>
        <location evidence="1">Lipid droplet</location>
    </subcellularLocation>
</comment>
<keyword evidence="10" id="KW-1185">Reference proteome</keyword>
<accession>A0A3M6U2N6</accession>
<dbReference type="EMBL" id="RCHS01002373">
    <property type="protein sequence ID" value="RMX47748.1"/>
    <property type="molecule type" value="Genomic_DNA"/>
</dbReference>
<evidence type="ECO:0000256" key="1">
    <source>
        <dbReference type="ARBA" id="ARBA00004502"/>
    </source>
</evidence>
<proteinExistence type="inferred from homology"/>
<protein>
    <recommendedName>
        <fullName evidence="3">Lipid droplet-associated hydrolase</fullName>
        <ecNumber evidence="7">3.1.1.13</ecNumber>
    </recommendedName>
    <alternativeName>
        <fullName evidence="6">Lipid droplet-associated serine hydrolase</fullName>
    </alternativeName>
</protein>
<dbReference type="InterPro" id="IPR019363">
    <property type="entry name" value="LDAH"/>
</dbReference>